<dbReference type="Pfam" id="PF13306">
    <property type="entry name" value="LRR_5"/>
    <property type="match status" value="1"/>
</dbReference>
<dbReference type="Gene3D" id="3.80.10.10">
    <property type="entry name" value="Ribonuclease Inhibitor"/>
    <property type="match status" value="1"/>
</dbReference>
<comment type="caution">
    <text evidence="1">The sequence shown here is derived from an EMBL/GenBank/DDBJ whole genome shotgun (WGS) entry which is preliminary data.</text>
</comment>
<dbReference type="InterPro" id="IPR032675">
    <property type="entry name" value="LRR_dom_sf"/>
</dbReference>
<dbReference type="EMBL" id="BRXW01000262">
    <property type="protein sequence ID" value="GMI16712.1"/>
    <property type="molecule type" value="Genomic_DNA"/>
</dbReference>
<gene>
    <name evidence="1" type="ORF">TrLO_g3762</name>
</gene>
<organism evidence="1 2">
    <name type="scientific">Triparma laevis f. longispina</name>
    <dbReference type="NCBI Taxonomy" id="1714387"/>
    <lineage>
        <taxon>Eukaryota</taxon>
        <taxon>Sar</taxon>
        <taxon>Stramenopiles</taxon>
        <taxon>Ochrophyta</taxon>
        <taxon>Bolidophyceae</taxon>
        <taxon>Parmales</taxon>
        <taxon>Triparmaceae</taxon>
        <taxon>Triparma</taxon>
    </lineage>
</organism>
<evidence type="ECO:0000313" key="1">
    <source>
        <dbReference type="EMBL" id="GMI16712.1"/>
    </source>
</evidence>
<accession>A0A9W7KYN3</accession>
<sequence length="207" mass="23298">MITARADKLVVRGKRETRGRRTGRGFWRPCLRVGSGTIIVHSREDHSWPEFDEEGGDYEWLNALEERRKLVMRVIFFLDITKVRDGACSWAINLIVIDTPEGVERIGGDECNSCRSLTAASFQTTLTSIGNCAFELCSSLENVDLLHTNLQELGQSAFALCSELKSMTIPDSLQTLSFWVFFRCSKLVASHIDELDNDAVVAHLRSQ</sequence>
<name>A0A9W7KYN3_9STRA</name>
<keyword evidence="2" id="KW-1185">Reference proteome</keyword>
<reference evidence="2" key="1">
    <citation type="journal article" date="2023" name="Commun. Biol.">
        <title>Genome analysis of Parmales, the sister group of diatoms, reveals the evolutionary specialization of diatoms from phago-mixotrophs to photoautotrophs.</title>
        <authorList>
            <person name="Ban H."/>
            <person name="Sato S."/>
            <person name="Yoshikawa S."/>
            <person name="Yamada K."/>
            <person name="Nakamura Y."/>
            <person name="Ichinomiya M."/>
            <person name="Sato N."/>
            <person name="Blanc-Mathieu R."/>
            <person name="Endo H."/>
            <person name="Kuwata A."/>
            <person name="Ogata H."/>
        </authorList>
    </citation>
    <scope>NUCLEOTIDE SEQUENCE [LARGE SCALE GENOMIC DNA]</scope>
    <source>
        <strain evidence="2">NIES 3700</strain>
    </source>
</reference>
<dbReference type="AlphaFoldDB" id="A0A9W7KYN3"/>
<evidence type="ECO:0000313" key="2">
    <source>
        <dbReference type="Proteomes" id="UP001165122"/>
    </source>
</evidence>
<proteinExistence type="predicted"/>
<dbReference type="InterPro" id="IPR026906">
    <property type="entry name" value="LRR_5"/>
</dbReference>
<dbReference type="SUPFAM" id="SSF52058">
    <property type="entry name" value="L domain-like"/>
    <property type="match status" value="1"/>
</dbReference>
<protein>
    <submittedName>
        <fullName evidence="1">Uncharacterized protein</fullName>
    </submittedName>
</protein>
<dbReference type="Proteomes" id="UP001165122">
    <property type="component" value="Unassembled WGS sequence"/>
</dbReference>